<sequence>MKHLVYHEKALKLMNVLPIFSEKQAGLFEEKEKQFGRRLPEALRELYSVEGIVEWYGLRNQDFLHPLERLEPPVHLDAVELEIQGVPKKKPGNEAINFFVENQDCCSWAILLNASEDPPVIMHDYWEGKGEYVCERLSTFIYTYAWDALLCDSPYCMQGVSPSVSGQKLARLRRLFKEEPPTYEQSDFWTNYRFYDQDWRVLLENKPQQCHWWIAAGNKDSQMALIQELEPFTVEWDKN</sequence>
<proteinExistence type="predicted"/>
<reference evidence="1 2" key="1">
    <citation type="submission" date="2020-07" db="EMBL/GenBank/DDBJ databases">
        <authorList>
            <person name="Feng H."/>
        </authorList>
    </citation>
    <scope>NUCLEOTIDE SEQUENCE [LARGE SCALE GENOMIC DNA]</scope>
    <source>
        <strain evidence="2">s-10</strain>
    </source>
</reference>
<dbReference type="EMBL" id="JACEIQ010000001">
    <property type="protein sequence ID" value="MBA4492934.1"/>
    <property type="molecule type" value="Genomic_DNA"/>
</dbReference>
<keyword evidence="2" id="KW-1185">Reference proteome</keyword>
<name>A0A7W2A7A4_9BACL</name>
<protein>
    <submittedName>
        <fullName evidence="1">SMI1/KNR4 family protein</fullName>
    </submittedName>
</protein>
<dbReference type="InterPro" id="IPR037883">
    <property type="entry name" value="Knr4/Smi1-like_sf"/>
</dbReference>
<dbReference type="SUPFAM" id="SSF160631">
    <property type="entry name" value="SMI1/KNR4-like"/>
    <property type="match status" value="1"/>
</dbReference>
<dbReference type="AlphaFoldDB" id="A0A7W2A7A4"/>
<dbReference type="RefSeq" id="WP_181750157.1">
    <property type="nucleotide sequence ID" value="NZ_JACEIQ010000001.1"/>
</dbReference>
<accession>A0A7W2A7A4</accession>
<gene>
    <name evidence="1" type="ORF">H1191_01220</name>
</gene>
<evidence type="ECO:0000313" key="1">
    <source>
        <dbReference type="EMBL" id="MBA4492934.1"/>
    </source>
</evidence>
<dbReference type="Proteomes" id="UP000535491">
    <property type="component" value="Unassembled WGS sequence"/>
</dbReference>
<comment type="caution">
    <text evidence="1">The sequence shown here is derived from an EMBL/GenBank/DDBJ whole genome shotgun (WGS) entry which is preliminary data.</text>
</comment>
<organism evidence="1 2">
    <name type="scientific">Paenactinomyces guangxiensis</name>
    <dbReference type="NCBI Taxonomy" id="1490290"/>
    <lineage>
        <taxon>Bacteria</taxon>
        <taxon>Bacillati</taxon>
        <taxon>Bacillota</taxon>
        <taxon>Bacilli</taxon>
        <taxon>Bacillales</taxon>
        <taxon>Thermoactinomycetaceae</taxon>
        <taxon>Paenactinomyces</taxon>
    </lineage>
</organism>
<evidence type="ECO:0000313" key="2">
    <source>
        <dbReference type="Proteomes" id="UP000535491"/>
    </source>
</evidence>